<dbReference type="PANTHER" id="PTHR12811">
    <property type="entry name" value="VACUOLAR PROTEIN SORTING VPS16"/>
    <property type="match status" value="1"/>
</dbReference>
<comment type="caution">
    <text evidence="2">The sequence shown here is derived from an EMBL/GenBank/DDBJ whole genome shotgun (WGS) entry which is preliminary data.</text>
</comment>
<proteinExistence type="predicted"/>
<evidence type="ECO:0000313" key="3">
    <source>
        <dbReference type="Proteomes" id="UP000815325"/>
    </source>
</evidence>
<reference evidence="2" key="1">
    <citation type="submission" date="2017-08" db="EMBL/GenBank/DDBJ databases">
        <authorList>
            <person name="Polle J.E."/>
            <person name="Barry K."/>
            <person name="Cushman J."/>
            <person name="Schmutz J."/>
            <person name="Tran D."/>
            <person name="Hathwaick L.T."/>
            <person name="Yim W.C."/>
            <person name="Jenkins J."/>
            <person name="Mckie-Krisberg Z.M."/>
            <person name="Prochnik S."/>
            <person name="Lindquist E."/>
            <person name="Dockter R.B."/>
            <person name="Adam C."/>
            <person name="Molina H."/>
            <person name="Bunkerborg J."/>
            <person name="Jin E."/>
            <person name="Buchheim M."/>
            <person name="Magnuson J."/>
        </authorList>
    </citation>
    <scope>NUCLEOTIDE SEQUENCE</scope>
    <source>
        <strain evidence="2">CCAP 19/18</strain>
    </source>
</reference>
<dbReference type="EMBL" id="MU072442">
    <property type="protein sequence ID" value="KAF5825586.1"/>
    <property type="molecule type" value="Genomic_DNA"/>
</dbReference>
<dbReference type="InterPro" id="IPR006925">
    <property type="entry name" value="Vps16_C"/>
</dbReference>
<accession>A0ABQ7FSV4</accession>
<dbReference type="Pfam" id="PF04840">
    <property type="entry name" value="Vps16_C"/>
    <property type="match status" value="1"/>
</dbReference>
<dbReference type="InterPro" id="IPR016534">
    <property type="entry name" value="VPS16"/>
</dbReference>
<feature type="domain" description="Vps16 C-terminal" evidence="1">
    <location>
        <begin position="18"/>
        <end position="97"/>
    </location>
</feature>
<dbReference type="PANTHER" id="PTHR12811:SF0">
    <property type="entry name" value="VACUOLAR PROTEIN SORTING-ASSOCIATED PROTEIN 16 HOMOLOG"/>
    <property type="match status" value="1"/>
</dbReference>
<protein>
    <recommendedName>
        <fullName evidence="1">Vps16 C-terminal domain-containing protein</fullName>
    </recommendedName>
</protein>
<feature type="non-terminal residue" evidence="2">
    <location>
        <position position="1"/>
    </location>
</feature>
<evidence type="ECO:0000313" key="2">
    <source>
        <dbReference type="EMBL" id="KAF5825586.1"/>
    </source>
</evidence>
<dbReference type="Proteomes" id="UP000815325">
    <property type="component" value="Unassembled WGS sequence"/>
</dbReference>
<sequence>GAPAQIDAEPEAGEDALVRALRKAIESGDTNLVLLVMFHIYRIRPLQEFWHLVSSRALARNLFLKYCRAKEPELLQTLLATTGETVELADLQVWSACILCEHCACPLSNFQSLRVKRWCENLFRLQTVAW</sequence>
<keyword evidence="3" id="KW-1185">Reference proteome</keyword>
<name>A0ABQ7FSV4_DUNSA</name>
<evidence type="ECO:0000259" key="1">
    <source>
        <dbReference type="Pfam" id="PF04840"/>
    </source>
</evidence>
<organism evidence="2 3">
    <name type="scientific">Dunaliella salina</name>
    <name type="common">Green alga</name>
    <name type="synonym">Protococcus salinus</name>
    <dbReference type="NCBI Taxonomy" id="3046"/>
    <lineage>
        <taxon>Eukaryota</taxon>
        <taxon>Viridiplantae</taxon>
        <taxon>Chlorophyta</taxon>
        <taxon>core chlorophytes</taxon>
        <taxon>Chlorophyceae</taxon>
        <taxon>CS clade</taxon>
        <taxon>Chlamydomonadales</taxon>
        <taxon>Dunaliellaceae</taxon>
        <taxon>Dunaliella</taxon>
    </lineage>
</organism>
<gene>
    <name evidence="2" type="ORF">DUNSADRAFT_8366</name>
</gene>
<feature type="non-terminal residue" evidence="2">
    <location>
        <position position="130"/>
    </location>
</feature>